<name>A0A1H3DSB7_9GAMM</name>
<accession>A0A1H3DSB7</accession>
<feature type="region of interest" description="Disordered" evidence="1">
    <location>
        <begin position="294"/>
        <end position="326"/>
    </location>
</feature>
<dbReference type="AlphaFoldDB" id="A0A1H3DSB7"/>
<feature type="transmembrane region" description="Helical" evidence="2">
    <location>
        <begin position="1021"/>
        <end position="1048"/>
    </location>
</feature>
<protein>
    <submittedName>
        <fullName evidence="3">Uncharacterized protein</fullName>
    </submittedName>
</protein>
<feature type="region of interest" description="Disordered" evidence="1">
    <location>
        <begin position="1215"/>
        <end position="1241"/>
    </location>
</feature>
<organism evidence="3 4">
    <name type="scientific">Marinobacter mobilis</name>
    <dbReference type="NCBI Taxonomy" id="488533"/>
    <lineage>
        <taxon>Bacteria</taxon>
        <taxon>Pseudomonadati</taxon>
        <taxon>Pseudomonadota</taxon>
        <taxon>Gammaproteobacteria</taxon>
        <taxon>Pseudomonadales</taxon>
        <taxon>Marinobacteraceae</taxon>
        <taxon>Marinobacter</taxon>
    </lineage>
</organism>
<feature type="transmembrane region" description="Helical" evidence="2">
    <location>
        <begin position="964"/>
        <end position="985"/>
    </location>
</feature>
<dbReference type="Proteomes" id="UP000199675">
    <property type="component" value="Unassembled WGS sequence"/>
</dbReference>
<feature type="compositionally biased region" description="Basic and acidic residues" evidence="1">
    <location>
        <begin position="299"/>
        <end position="309"/>
    </location>
</feature>
<evidence type="ECO:0000256" key="1">
    <source>
        <dbReference type="SAM" id="MobiDB-lite"/>
    </source>
</evidence>
<dbReference type="RefSeq" id="WP_091817494.1">
    <property type="nucleotide sequence ID" value="NZ_FNNE01000013.1"/>
</dbReference>
<keyword evidence="2" id="KW-1133">Transmembrane helix</keyword>
<dbReference type="STRING" id="488533.SAMN04487960_11371"/>
<dbReference type="CDD" id="cd20705">
    <property type="entry name" value="MIX_I"/>
    <property type="match status" value="1"/>
</dbReference>
<evidence type="ECO:0000256" key="2">
    <source>
        <dbReference type="SAM" id="Phobius"/>
    </source>
</evidence>
<evidence type="ECO:0000313" key="3">
    <source>
        <dbReference type="EMBL" id="SDX69261.1"/>
    </source>
</evidence>
<dbReference type="OrthoDB" id="5406083at2"/>
<feature type="transmembrane region" description="Helical" evidence="2">
    <location>
        <begin position="997"/>
        <end position="1015"/>
    </location>
</feature>
<reference evidence="3 4" key="1">
    <citation type="submission" date="2016-10" db="EMBL/GenBank/DDBJ databases">
        <authorList>
            <person name="de Groot N.N."/>
        </authorList>
    </citation>
    <scope>NUCLEOTIDE SEQUENCE [LARGE SCALE GENOMIC DNA]</scope>
    <source>
        <strain evidence="3 4">CGMCC 1.7059</strain>
    </source>
</reference>
<keyword evidence="2" id="KW-0812">Transmembrane</keyword>
<keyword evidence="4" id="KW-1185">Reference proteome</keyword>
<proteinExistence type="predicted"/>
<dbReference type="EMBL" id="FNNE01000013">
    <property type="protein sequence ID" value="SDX69261.1"/>
    <property type="molecule type" value="Genomic_DNA"/>
</dbReference>
<keyword evidence="2" id="KW-0472">Membrane</keyword>
<gene>
    <name evidence="3" type="ORF">SAMN04487960_11371</name>
</gene>
<evidence type="ECO:0000313" key="4">
    <source>
        <dbReference type="Proteomes" id="UP000199675"/>
    </source>
</evidence>
<sequence>MTDTSGITAAAPCKEPERLYVEVAGTDIHSGHGLVLEKNGEVVNALTMAQKQWHQRYECDYVVNRAERFDHTLAMTIETEQGGLLRLPLLDNVQPTRLTGRTQSNLLFPVYPMASLPWVEGARGQALLRPGYLYVFWKGILWRELQTDENGKLRDIDLACWREQAKLINAPEDRARLDDRPAVSVAMDTLWVPARFQGVARAEWTIGDVELAWSEQQWSWDYIESLESGQDIIHLPASYRELTGIPAYGKEGAQAINARRQARCENLGGLDRYEHGRRFGPEAHAGLGWMPLDQAAPCRRRDPGREKDASNPFRVTQSLGGGGLERDNTVLHRIQDELERQEGYVCKAAETVDVASGLNRWMDELIGEDWRTQSDSQAGVGELQADNAETARKDLLDEVRNRLVSATEEEDQLAPLRGRHIPAVLLPDVLFELEWLTSQTGLHLTHLKAVAEATQDHPHFKSAMLVHSAIFDHKGYERGPFDDYRHAVDTEKLDEALRKGERESWRATCYDLTQRRIELLENSAIPVFNDLFSLNGLSYPIALQTLNSLLTYLDTSVFQFDPLVGKVARDREAYRDQAGVAYIEKLVRGQTGLSAFMTVDADKVPLDKALGDDISEWRVEPNDGSGKPRPGLMQWLQAQRPAVGDLPEALREQYDLSQQERQTVVDSIARMSDPVLLRWVQVSYTTLGQLMADLSSEFYLTVQRALLRKIGDGPIYHATDTLQIPTRYMKMGNPFLRALVVGHANPLLANPNPEMVPLGIRFGNQESGLARFSTEAINDALRQASGSQIVRPKGGVVNRVGPGMEGNYAVIRNGNGKMIANAVSVAGIQGANPTASVQVEMFLAHKDSIAARMSQGLTSRIGNELMRWAPPGMVGVFGFNVINSVHTFLSSDFDKGIPVKEATAIAYGIFNLMYWLGHIVEAENLAQETRLSWLTRPRLEVRDIRNPQLRWAAGRLFSDKVLSFAKYAGVAGAALEVVLALWEGIQRVQANDHDAAVGYFTAAAAFGVFMFSHLAKTGLVPILGISFAAALAAVAIIVALAALVWAIVRTDDALETWLKNGPFGKVEPASQFQHLHSAPEDAFQFLVGALFPLTGASADLAECNDQGLLSDEEKNWLFESQRPEGHVISVSSAAFLLVDRPEEQFKAHFWITWNLGGKVKPLIPEFVYYDAKRQMLRFHVPKPQWRGMGRFRSLEKLTAKVQVALGNGGLLPTSDMDQPLVPAADEPERGGDNPRWLTITS</sequence>